<protein>
    <recommendedName>
        <fullName evidence="3">Secreted protein</fullName>
    </recommendedName>
</protein>
<reference evidence="1 2" key="1">
    <citation type="submission" date="2022-08" db="EMBL/GenBank/DDBJ databases">
        <authorList>
            <person name="Somphong A."/>
            <person name="Phongsopitanun W."/>
        </authorList>
    </citation>
    <scope>NUCLEOTIDE SEQUENCE [LARGE SCALE GENOMIC DNA]</scope>
    <source>
        <strain evidence="1 2">LP11</strain>
    </source>
</reference>
<proteinExistence type="predicted"/>
<name>A0ABT2B3J3_9ACTN</name>
<dbReference type="EMBL" id="JANUGP010000012">
    <property type="protein sequence ID" value="MCS0603017.1"/>
    <property type="molecule type" value="Genomic_DNA"/>
</dbReference>
<evidence type="ECO:0000313" key="2">
    <source>
        <dbReference type="Proteomes" id="UP001205612"/>
    </source>
</evidence>
<gene>
    <name evidence="1" type="ORF">NX794_17615</name>
</gene>
<dbReference type="RefSeq" id="WP_258779502.1">
    <property type="nucleotide sequence ID" value="NZ_JANUGP010000012.1"/>
</dbReference>
<keyword evidence="2" id="KW-1185">Reference proteome</keyword>
<evidence type="ECO:0008006" key="3">
    <source>
        <dbReference type="Google" id="ProtNLM"/>
    </source>
</evidence>
<evidence type="ECO:0000313" key="1">
    <source>
        <dbReference type="EMBL" id="MCS0603017.1"/>
    </source>
</evidence>
<comment type="caution">
    <text evidence="1">The sequence shown here is derived from an EMBL/GenBank/DDBJ whole genome shotgun (WGS) entry which is preliminary data.</text>
</comment>
<sequence length="48" mass="4975">MAWWVWLVAVIAVVGLVSAVTVGVQSKRRSGTVIAVRAGRPSGRGGGR</sequence>
<accession>A0ABT2B3J3</accession>
<dbReference type="Proteomes" id="UP001205612">
    <property type="component" value="Unassembled WGS sequence"/>
</dbReference>
<organism evidence="1 2">
    <name type="scientific">Streptomyces pyxinicus</name>
    <dbReference type="NCBI Taxonomy" id="2970331"/>
    <lineage>
        <taxon>Bacteria</taxon>
        <taxon>Bacillati</taxon>
        <taxon>Actinomycetota</taxon>
        <taxon>Actinomycetes</taxon>
        <taxon>Kitasatosporales</taxon>
        <taxon>Streptomycetaceae</taxon>
        <taxon>Streptomyces</taxon>
    </lineage>
</organism>